<evidence type="ECO:0000313" key="1">
    <source>
        <dbReference type="EMBL" id="ABA58307.1"/>
    </source>
</evidence>
<dbReference type="InParanoid" id="Q3JA39"/>
<dbReference type="Proteomes" id="UP000006838">
    <property type="component" value="Chromosome"/>
</dbReference>
<dbReference type="EMBL" id="CP000127">
    <property type="protein sequence ID" value="ABA58307.1"/>
    <property type="molecule type" value="Genomic_DNA"/>
</dbReference>
<reference evidence="2" key="1">
    <citation type="journal article" date="2006" name="Appl. Environ. Microbiol.">
        <title>Complete genome sequence of the marine, chemolithoautotrophic, ammonia-oxidizing bacterium Nitrosococcus oceani ATCC 19707.</title>
        <authorList>
            <person name="Klotz M.G."/>
            <person name="Arp D.J."/>
            <person name="Chain P.S.G."/>
            <person name="El-Sheikh A.F."/>
            <person name="Hauser L.J."/>
            <person name="Hommes N.G."/>
            <person name="Larimer F.W."/>
            <person name="Malfatti S.A."/>
            <person name="Norton J.M."/>
            <person name="Poret-Peterson A.T."/>
            <person name="Vergez L.M."/>
            <person name="Ward B.B."/>
        </authorList>
    </citation>
    <scope>NUCLEOTIDE SEQUENCE [LARGE SCALE GENOMIC DNA]</scope>
    <source>
        <strain evidence="2">ATCC 19707 / BCRC 17464 / NCIMB 11848 / C-107</strain>
    </source>
</reference>
<dbReference type="AlphaFoldDB" id="Q3JA39"/>
<dbReference type="STRING" id="323261.Noc_1839"/>
<dbReference type="KEGG" id="noc:Noc_1839"/>
<sequence>MTDFNFVPTNLHPPGECAAPRSLRRKGFLGLRWFALLLAHSLQVLSTLGSVNKRVLPPIHGKKQAILALPLDTPFHFACLRACLLQAGTLVRGSLNIHV</sequence>
<accession>Q3JA39</accession>
<proteinExistence type="predicted"/>
<dbReference type="RefSeq" id="WP_011330778.1">
    <property type="nucleotide sequence ID" value="NC_007484.1"/>
</dbReference>
<gene>
    <name evidence="1" type="ordered locus">Noc_1839</name>
</gene>
<protein>
    <submittedName>
        <fullName evidence="1">Uncharacterized protein</fullName>
    </submittedName>
</protein>
<name>Q3JA39_NITOC</name>
<evidence type="ECO:0000313" key="2">
    <source>
        <dbReference type="Proteomes" id="UP000006838"/>
    </source>
</evidence>
<keyword evidence="2" id="KW-1185">Reference proteome</keyword>
<dbReference type="HOGENOM" id="CLU_2317394_0_0_6"/>
<organism evidence="1 2">
    <name type="scientific">Nitrosococcus oceani (strain ATCC 19707 / BCRC 17464 / JCM 30415 / NCIMB 11848 / C-107)</name>
    <dbReference type="NCBI Taxonomy" id="323261"/>
    <lineage>
        <taxon>Bacteria</taxon>
        <taxon>Pseudomonadati</taxon>
        <taxon>Pseudomonadota</taxon>
        <taxon>Gammaproteobacteria</taxon>
        <taxon>Chromatiales</taxon>
        <taxon>Chromatiaceae</taxon>
        <taxon>Nitrosococcus</taxon>
    </lineage>
</organism>